<dbReference type="PANTHER" id="PTHR43404">
    <property type="entry name" value="LIPOPOLYSACCHARIDE CHOLINEPHOSPHOTRANSFERASE LICD"/>
    <property type="match status" value="1"/>
</dbReference>
<feature type="non-terminal residue" evidence="2">
    <location>
        <position position="1"/>
    </location>
</feature>
<dbReference type="EMBL" id="JACVVK020000209">
    <property type="protein sequence ID" value="KAK7484530.1"/>
    <property type="molecule type" value="Genomic_DNA"/>
</dbReference>
<dbReference type="Proteomes" id="UP001519460">
    <property type="component" value="Unassembled WGS sequence"/>
</dbReference>
<gene>
    <name evidence="2" type="ORF">BaRGS_00024286</name>
</gene>
<evidence type="ECO:0000313" key="3">
    <source>
        <dbReference type="Proteomes" id="UP001519460"/>
    </source>
</evidence>
<proteinExistence type="predicted"/>
<dbReference type="PANTHER" id="PTHR43404:SF2">
    <property type="entry name" value="LIPOPOLYSACCHARIDE CHOLINEPHOSPHOTRANSFERASE LICD"/>
    <property type="match status" value="1"/>
</dbReference>
<keyword evidence="3" id="KW-1185">Reference proteome</keyword>
<reference evidence="2 3" key="1">
    <citation type="journal article" date="2023" name="Sci. Data">
        <title>Genome assembly of the Korean intertidal mud-creeper Batillaria attramentaria.</title>
        <authorList>
            <person name="Patra A.K."/>
            <person name="Ho P.T."/>
            <person name="Jun S."/>
            <person name="Lee S.J."/>
            <person name="Kim Y."/>
            <person name="Won Y.J."/>
        </authorList>
    </citation>
    <scope>NUCLEOTIDE SEQUENCE [LARGE SCALE GENOMIC DNA]</scope>
    <source>
        <strain evidence="2">Wonlab-2016</strain>
    </source>
</reference>
<dbReference type="AlphaFoldDB" id="A0ABD0KBQ3"/>
<protein>
    <recommendedName>
        <fullName evidence="1">LicD/FKTN/FKRP nucleotidyltransferase domain-containing protein</fullName>
    </recommendedName>
</protein>
<dbReference type="GO" id="GO:0009100">
    <property type="term" value="P:glycoprotein metabolic process"/>
    <property type="evidence" value="ECO:0007669"/>
    <property type="project" value="UniProtKB-ARBA"/>
</dbReference>
<dbReference type="InterPro" id="IPR007074">
    <property type="entry name" value="LicD/FKTN/FKRP_NTP_transf"/>
</dbReference>
<organism evidence="2 3">
    <name type="scientific">Batillaria attramentaria</name>
    <dbReference type="NCBI Taxonomy" id="370345"/>
    <lineage>
        <taxon>Eukaryota</taxon>
        <taxon>Metazoa</taxon>
        <taxon>Spiralia</taxon>
        <taxon>Lophotrochozoa</taxon>
        <taxon>Mollusca</taxon>
        <taxon>Gastropoda</taxon>
        <taxon>Caenogastropoda</taxon>
        <taxon>Sorbeoconcha</taxon>
        <taxon>Cerithioidea</taxon>
        <taxon>Batillariidae</taxon>
        <taxon>Batillaria</taxon>
    </lineage>
</organism>
<feature type="domain" description="LicD/FKTN/FKRP nucleotidyltransferase" evidence="1">
    <location>
        <begin position="44"/>
        <end position="96"/>
    </location>
</feature>
<evidence type="ECO:0000313" key="2">
    <source>
        <dbReference type="EMBL" id="KAK7484530.1"/>
    </source>
</evidence>
<comment type="caution">
    <text evidence="2">The sequence shown here is derived from an EMBL/GenBank/DDBJ whole genome shotgun (WGS) entry which is preliminary data.</text>
</comment>
<dbReference type="InterPro" id="IPR052942">
    <property type="entry name" value="LPS_cholinephosphotransferase"/>
</dbReference>
<accession>A0ABD0KBQ3</accession>
<sequence>HTPKSPAPAANTSSDLSAFKRLVTDEERQIFLELMDAFNSAMSKANLTYFLYGGTLIGSWRHHGWIPWDDDGDVGVPYNQQSRILEALSRLAPAFLHVFRPKYAIKFYSQKSSHKTTMKWKWPFIDVCFYLENDTHVWDPDPNFPEYNFPREEVFPLRMRPFEGRMLPVPGRTEAFLKRTYKLDQCMLGHYDHRVERGRRKDERGLPVGCAELEKHFPFVHRVSLGASGCNETLVRNGTVISWYVDEDLQC</sequence>
<evidence type="ECO:0000259" key="1">
    <source>
        <dbReference type="Pfam" id="PF04991"/>
    </source>
</evidence>
<name>A0ABD0KBQ3_9CAEN</name>
<dbReference type="Pfam" id="PF04991">
    <property type="entry name" value="LicD"/>
    <property type="match status" value="1"/>
</dbReference>